<dbReference type="SMART" id="SM00987">
    <property type="entry name" value="UreE_C"/>
    <property type="match status" value="1"/>
</dbReference>
<dbReference type="PANTHER" id="PTHR42160:SF1">
    <property type="entry name" value="URACIL-DNA GLYCOSYLASE SUPERFAMILY PROTEIN"/>
    <property type="match status" value="1"/>
</dbReference>
<keyword evidence="3" id="KW-1185">Reference proteome</keyword>
<comment type="caution">
    <text evidence="2">The sequence shown here is derived from an EMBL/GenBank/DDBJ whole genome shotgun (WGS) entry which is preliminary data.</text>
</comment>
<accession>A0A2U1B5Z5</accession>
<evidence type="ECO:0000313" key="2">
    <source>
        <dbReference type="EMBL" id="PVY44103.1"/>
    </source>
</evidence>
<dbReference type="PANTHER" id="PTHR42160">
    <property type="entry name" value="URACIL-DNA GLYCOSYLASE SUPERFAMILY PROTEIN"/>
    <property type="match status" value="1"/>
</dbReference>
<organism evidence="2 3">
    <name type="scientific">Pontibacter virosus</name>
    <dbReference type="NCBI Taxonomy" id="1765052"/>
    <lineage>
        <taxon>Bacteria</taxon>
        <taxon>Pseudomonadati</taxon>
        <taxon>Bacteroidota</taxon>
        <taxon>Cytophagia</taxon>
        <taxon>Cytophagales</taxon>
        <taxon>Hymenobacteraceae</taxon>
        <taxon>Pontibacter</taxon>
    </lineage>
</organism>
<dbReference type="InterPro" id="IPR005122">
    <property type="entry name" value="Uracil-DNA_glycosylase-like"/>
</dbReference>
<reference evidence="2 3" key="1">
    <citation type="submission" date="2018-04" db="EMBL/GenBank/DDBJ databases">
        <title>Genomic Encyclopedia of Type Strains, Phase IV (KMG-IV): sequencing the most valuable type-strain genomes for metagenomic binning, comparative biology and taxonomic classification.</title>
        <authorList>
            <person name="Goeker M."/>
        </authorList>
    </citation>
    <scope>NUCLEOTIDE SEQUENCE [LARGE SCALE GENOMIC DNA]</scope>
    <source>
        <strain evidence="2 3">DSM 100231</strain>
    </source>
</reference>
<dbReference type="EMBL" id="QEKI01000001">
    <property type="protein sequence ID" value="PVY44103.1"/>
    <property type="molecule type" value="Genomic_DNA"/>
</dbReference>
<sequence length="205" mass="23451">MLADRYTFARQMTATLNILLEQVRACRLCAEHLPHGPRPVLRASPSARLLIVGQAPGTRVHASGIPWDDQSGKRLRQWMGIDPEVFYDEQQVAIIPMGFCYPGKGKSGDLPPRPECARHWHQQLLPLLPHVQLTLLVGKYAQDYFLGERARPTLTETVTNWAEYLPAYMPLPHPSPRNQFWLQRNPWFEQEAIPVLQQLVEQSLS</sequence>
<dbReference type="Gene3D" id="3.40.470.10">
    <property type="entry name" value="Uracil-DNA glycosylase-like domain"/>
    <property type="match status" value="1"/>
</dbReference>
<dbReference type="Proteomes" id="UP000245466">
    <property type="component" value="Unassembled WGS sequence"/>
</dbReference>
<protein>
    <submittedName>
        <fullName evidence="2">Uracil-DNA glycosylase</fullName>
    </submittedName>
</protein>
<dbReference type="SUPFAM" id="SSF52141">
    <property type="entry name" value="Uracil-DNA glycosylase-like"/>
    <property type="match status" value="1"/>
</dbReference>
<proteinExistence type="predicted"/>
<dbReference type="InterPro" id="IPR047124">
    <property type="entry name" value="HI_0220.2"/>
</dbReference>
<evidence type="ECO:0000259" key="1">
    <source>
        <dbReference type="SMART" id="SM00986"/>
    </source>
</evidence>
<name>A0A2U1B5Z5_9BACT</name>
<evidence type="ECO:0000313" key="3">
    <source>
        <dbReference type="Proteomes" id="UP000245466"/>
    </source>
</evidence>
<feature type="domain" description="Uracil-DNA glycosylase-like" evidence="1">
    <location>
        <begin position="40"/>
        <end position="197"/>
    </location>
</feature>
<dbReference type="InterPro" id="IPR036895">
    <property type="entry name" value="Uracil-DNA_glycosylase-like_sf"/>
</dbReference>
<dbReference type="AlphaFoldDB" id="A0A2U1B5Z5"/>
<dbReference type="Pfam" id="PF03167">
    <property type="entry name" value="UDG"/>
    <property type="match status" value="1"/>
</dbReference>
<gene>
    <name evidence="2" type="ORF">C8E01_101467</name>
</gene>
<dbReference type="SMART" id="SM00986">
    <property type="entry name" value="UDG"/>
    <property type="match status" value="1"/>
</dbReference>
<dbReference type="CDD" id="cd10033">
    <property type="entry name" value="UDG_like"/>
    <property type="match status" value="1"/>
</dbReference>